<name>A0A6B3LG19_9BACT</name>
<dbReference type="NCBIfam" id="TIGR00186">
    <property type="entry name" value="rRNA_methyl_3"/>
    <property type="match status" value="1"/>
</dbReference>
<dbReference type="InterPro" id="IPR029026">
    <property type="entry name" value="tRNA_m1G_MTases_N"/>
</dbReference>
<dbReference type="GO" id="GO:0070039">
    <property type="term" value="F:rRNA (guanosine-2'-O-)-methyltransferase activity"/>
    <property type="evidence" value="ECO:0007669"/>
    <property type="project" value="TreeGrafter"/>
</dbReference>
<dbReference type="EMBL" id="CP066776">
    <property type="protein sequence ID" value="QQL45479.1"/>
    <property type="molecule type" value="Genomic_DNA"/>
</dbReference>
<evidence type="ECO:0000256" key="4">
    <source>
        <dbReference type="SAM" id="MobiDB-lite"/>
    </source>
</evidence>
<keyword evidence="3 6" id="KW-0808">Transferase</keyword>
<proteinExistence type="inferred from homology"/>
<dbReference type="InterPro" id="IPR001537">
    <property type="entry name" value="SpoU_MeTrfase"/>
</dbReference>
<accession>A0A6B3LG19</accession>
<dbReference type="FunFam" id="3.40.1280.10:FF:000008">
    <property type="entry name" value="Group 3 RNA methyltransferase TrmH"/>
    <property type="match status" value="1"/>
</dbReference>
<protein>
    <submittedName>
        <fullName evidence="6">23S rRNA (Guanosine(2251)-2'-O)-methyltransferase RlmB</fullName>
    </submittedName>
</protein>
<evidence type="ECO:0000256" key="2">
    <source>
        <dbReference type="ARBA" id="ARBA00022603"/>
    </source>
</evidence>
<organism evidence="6 7">
    <name type="scientific">Sulfuriroseicoccus oceanibius</name>
    <dbReference type="NCBI Taxonomy" id="2707525"/>
    <lineage>
        <taxon>Bacteria</taxon>
        <taxon>Pseudomonadati</taxon>
        <taxon>Verrucomicrobiota</taxon>
        <taxon>Verrucomicrobiia</taxon>
        <taxon>Verrucomicrobiales</taxon>
        <taxon>Verrucomicrobiaceae</taxon>
        <taxon>Sulfuriroseicoccus</taxon>
    </lineage>
</organism>
<sequence length="190" mass="20421">MAKQQRRRFERGSTHADFSTHLPQMSEAELVRAVEKNESALVLVLDCVQDPHNLGACMRSANAAGAIAVVIPKDKSAGLTDVARHVASGAAEHTPLVAVTNLSRTMDKLKDAGMWFVGTSDRGESSIYEIDMRGRTGIVMGMEGTGMRRLVSESCDYLAVIPMVGQVDCLNVSVATGVCLFEAVRQRGAN</sequence>
<dbReference type="RefSeq" id="WP_164365679.1">
    <property type="nucleotide sequence ID" value="NZ_CP066776.1"/>
</dbReference>
<evidence type="ECO:0000313" key="7">
    <source>
        <dbReference type="Proteomes" id="UP000475117"/>
    </source>
</evidence>
<comment type="similarity">
    <text evidence="1">Belongs to the class IV-like SAM-binding methyltransferase superfamily. RNA methyltransferase TrmH family.</text>
</comment>
<dbReference type="PANTHER" id="PTHR46429">
    <property type="entry name" value="23S RRNA (GUANOSINE-2'-O-)-METHYLTRANSFERASE RLMB"/>
    <property type="match status" value="1"/>
</dbReference>
<dbReference type="Pfam" id="PF00588">
    <property type="entry name" value="SpoU_methylase"/>
    <property type="match status" value="1"/>
</dbReference>
<gene>
    <name evidence="6" type="primary">rlmB</name>
    <name evidence="6" type="ORF">G3M56_002505</name>
</gene>
<dbReference type="Gene3D" id="3.40.1280.10">
    <property type="match status" value="1"/>
</dbReference>
<evidence type="ECO:0000256" key="1">
    <source>
        <dbReference type="ARBA" id="ARBA00007228"/>
    </source>
</evidence>
<feature type="domain" description="tRNA/rRNA methyltransferase SpoU type" evidence="5">
    <location>
        <begin position="41"/>
        <end position="181"/>
    </location>
</feature>
<dbReference type="InterPro" id="IPR029028">
    <property type="entry name" value="Alpha/beta_knot_MTases"/>
</dbReference>
<reference evidence="6 7" key="1">
    <citation type="submission" date="2020-12" db="EMBL/GenBank/DDBJ databases">
        <title>Sulforoseuscoccus oceanibium gen. nov., sp. nov., a representative of the phylum Verrucomicrobia with special cytoplasmic membrane, and proposal of Sulforoseuscoccusaceae fam. nov.</title>
        <authorList>
            <person name="Xi F."/>
        </authorList>
    </citation>
    <scope>NUCLEOTIDE SEQUENCE [LARGE SCALE GENOMIC DNA]</scope>
    <source>
        <strain evidence="6 7">T37</strain>
    </source>
</reference>
<dbReference type="InterPro" id="IPR004441">
    <property type="entry name" value="rRNA_MeTrfase_TrmH"/>
</dbReference>
<dbReference type="KEGG" id="soa:G3M56_002505"/>
<dbReference type="PANTHER" id="PTHR46429:SF1">
    <property type="entry name" value="23S RRNA (GUANOSINE-2'-O-)-METHYLTRANSFERASE RLMB"/>
    <property type="match status" value="1"/>
</dbReference>
<evidence type="ECO:0000256" key="3">
    <source>
        <dbReference type="ARBA" id="ARBA00022679"/>
    </source>
</evidence>
<dbReference type="SUPFAM" id="SSF75217">
    <property type="entry name" value="alpha/beta knot"/>
    <property type="match status" value="1"/>
</dbReference>
<keyword evidence="7" id="KW-1185">Reference proteome</keyword>
<dbReference type="CDD" id="cd18103">
    <property type="entry name" value="SpoU-like_RlmB"/>
    <property type="match status" value="1"/>
</dbReference>
<dbReference type="AlphaFoldDB" id="A0A6B3LG19"/>
<dbReference type="GO" id="GO:0003723">
    <property type="term" value="F:RNA binding"/>
    <property type="evidence" value="ECO:0007669"/>
    <property type="project" value="InterPro"/>
</dbReference>
<dbReference type="Proteomes" id="UP000475117">
    <property type="component" value="Chromosome"/>
</dbReference>
<evidence type="ECO:0000313" key="6">
    <source>
        <dbReference type="EMBL" id="QQL45479.1"/>
    </source>
</evidence>
<dbReference type="GO" id="GO:0005829">
    <property type="term" value="C:cytosol"/>
    <property type="evidence" value="ECO:0007669"/>
    <property type="project" value="TreeGrafter"/>
</dbReference>
<keyword evidence="2 6" id="KW-0489">Methyltransferase</keyword>
<feature type="region of interest" description="Disordered" evidence="4">
    <location>
        <begin position="1"/>
        <end position="21"/>
    </location>
</feature>
<evidence type="ECO:0000259" key="5">
    <source>
        <dbReference type="Pfam" id="PF00588"/>
    </source>
</evidence>